<feature type="domain" description="RGS" evidence="2">
    <location>
        <begin position="282"/>
        <end position="397"/>
    </location>
</feature>
<dbReference type="Gene3D" id="1.10.167.10">
    <property type="entry name" value="Regulator of G-protein Signalling 4, domain 2"/>
    <property type="match status" value="1"/>
</dbReference>
<protein>
    <submittedName>
        <fullName evidence="3">7 TM domain-containing transmembrane protein</fullName>
    </submittedName>
</protein>
<dbReference type="Pfam" id="PF00615">
    <property type="entry name" value="RGS"/>
    <property type="match status" value="1"/>
</dbReference>
<keyword evidence="4" id="KW-1185">Reference proteome</keyword>
<evidence type="ECO:0000313" key="4">
    <source>
        <dbReference type="Proteomes" id="UP001431209"/>
    </source>
</evidence>
<feature type="transmembrane region" description="Helical" evidence="1">
    <location>
        <begin position="120"/>
        <end position="147"/>
    </location>
</feature>
<dbReference type="SUPFAM" id="SSF48097">
    <property type="entry name" value="Regulator of G-protein signaling, RGS"/>
    <property type="match status" value="1"/>
</dbReference>
<evidence type="ECO:0000259" key="2">
    <source>
        <dbReference type="PROSITE" id="PS50132"/>
    </source>
</evidence>
<comment type="caution">
    <text evidence="3">The sequence shown here is derived from an EMBL/GenBank/DDBJ whole genome shotgun (WGS) entry which is preliminary data.</text>
</comment>
<sequence length="404" mass="46075">MAGLIGCLYVLLSIVVIIMLLIKRNHDQIKKRGLLLMVSSIFFTGSTVLITLLRIAIGRDIFPCFLYMFANIVFNLTIVGILVLRSYRFLGMLMFSRLKSTRTFASSSKAILYMNRLRKYLALIALVVMLFAHISYWLVLLGVAAAFNDNYFTAYGCKVNLMVVLCGVAPVCFYCAAEILFLIMVVVFKMKDTLGIVVQLVVTIFIYVVISVAFIIAQVVKEYNEKVEPHFPALWFLSFGLIFDNICNTVVPCINTFDFSNLRRAFLPSHEPLLSDDIYAALEDEKIRSNLKDFATRSLSVEDILCWEDIQEYKAIEQKEDKILKADEIVRTYLAANCPMEVNVPMAQKIIKNINEHIEQATSNTDPSQDEHLYDLVFQKLEFLVLTNMADVFSRFLVEVNSKK</sequence>
<keyword evidence="1" id="KW-0472">Membrane</keyword>
<dbReference type="InterPro" id="IPR016137">
    <property type="entry name" value="RGS"/>
</dbReference>
<keyword evidence="1 3" id="KW-0812">Transmembrane</keyword>
<organism evidence="3 4">
    <name type="scientific">Acrasis kona</name>
    <dbReference type="NCBI Taxonomy" id="1008807"/>
    <lineage>
        <taxon>Eukaryota</taxon>
        <taxon>Discoba</taxon>
        <taxon>Heterolobosea</taxon>
        <taxon>Tetramitia</taxon>
        <taxon>Eutetramitia</taxon>
        <taxon>Acrasidae</taxon>
        <taxon>Acrasis</taxon>
    </lineage>
</organism>
<dbReference type="CDD" id="cd07440">
    <property type="entry name" value="RGS"/>
    <property type="match status" value="1"/>
</dbReference>
<feature type="transmembrane region" description="Helical" evidence="1">
    <location>
        <begin position="200"/>
        <end position="220"/>
    </location>
</feature>
<reference evidence="3 4" key="1">
    <citation type="submission" date="2024-03" db="EMBL/GenBank/DDBJ databases">
        <title>The Acrasis kona genome and developmental transcriptomes reveal deep origins of eukaryotic multicellular pathways.</title>
        <authorList>
            <person name="Sheikh S."/>
            <person name="Fu C.-J."/>
            <person name="Brown M.W."/>
            <person name="Baldauf S.L."/>
        </authorList>
    </citation>
    <scope>NUCLEOTIDE SEQUENCE [LARGE SCALE GENOMIC DNA]</scope>
    <source>
        <strain evidence="3 4">ATCC MYA-3509</strain>
    </source>
</reference>
<dbReference type="EMBL" id="JAOPGA020001725">
    <property type="protein sequence ID" value="KAL0490853.1"/>
    <property type="molecule type" value="Genomic_DNA"/>
</dbReference>
<proteinExistence type="predicted"/>
<feature type="transmembrane region" description="Helical" evidence="1">
    <location>
        <begin position="6"/>
        <end position="22"/>
    </location>
</feature>
<gene>
    <name evidence="3" type="ORF">AKO1_002458</name>
</gene>
<dbReference type="PANTHER" id="PTHR10845">
    <property type="entry name" value="REGULATOR OF G PROTEIN SIGNALING"/>
    <property type="match status" value="1"/>
</dbReference>
<dbReference type="Proteomes" id="UP001431209">
    <property type="component" value="Unassembled WGS sequence"/>
</dbReference>
<evidence type="ECO:0000256" key="1">
    <source>
        <dbReference type="SAM" id="Phobius"/>
    </source>
</evidence>
<dbReference type="PROSITE" id="PS50132">
    <property type="entry name" value="RGS"/>
    <property type="match status" value="1"/>
</dbReference>
<name>A0AAW2ZPF7_9EUKA</name>
<dbReference type="InterPro" id="IPR044926">
    <property type="entry name" value="RGS_subdomain_2"/>
</dbReference>
<evidence type="ECO:0000313" key="3">
    <source>
        <dbReference type="EMBL" id="KAL0490853.1"/>
    </source>
</evidence>
<accession>A0AAW2ZPF7</accession>
<feature type="transmembrane region" description="Helical" evidence="1">
    <location>
        <begin position="159"/>
        <end position="188"/>
    </location>
</feature>
<feature type="transmembrane region" description="Helical" evidence="1">
    <location>
        <begin position="34"/>
        <end position="53"/>
    </location>
</feature>
<feature type="transmembrane region" description="Helical" evidence="1">
    <location>
        <begin position="65"/>
        <end position="84"/>
    </location>
</feature>
<dbReference type="AlphaFoldDB" id="A0AAW2ZPF7"/>
<feature type="transmembrane region" description="Helical" evidence="1">
    <location>
        <begin position="232"/>
        <end position="254"/>
    </location>
</feature>
<dbReference type="PANTHER" id="PTHR10845:SF192">
    <property type="entry name" value="DOUBLE HIT, ISOFORM B"/>
    <property type="match status" value="1"/>
</dbReference>
<dbReference type="InterPro" id="IPR036305">
    <property type="entry name" value="RGS_sf"/>
</dbReference>
<keyword evidence="1" id="KW-1133">Transmembrane helix</keyword>